<evidence type="ECO:0000313" key="3">
    <source>
        <dbReference type="Proteomes" id="UP000265509"/>
    </source>
</evidence>
<protein>
    <submittedName>
        <fullName evidence="2">DUF2130 domain-containing protein</fullName>
    </submittedName>
</protein>
<keyword evidence="3" id="KW-1185">Reference proteome</keyword>
<dbReference type="EMBL" id="QRAN01000034">
    <property type="protein sequence ID" value="RLQ20278.1"/>
    <property type="molecule type" value="Genomic_DNA"/>
</dbReference>
<proteinExistence type="predicted"/>
<dbReference type="Proteomes" id="UP000265509">
    <property type="component" value="Unassembled WGS sequence"/>
</dbReference>
<keyword evidence="1" id="KW-0175">Coiled coil</keyword>
<organism evidence="2 3">
    <name type="scientific">Seongchinamella sediminis</name>
    <dbReference type="NCBI Taxonomy" id="2283635"/>
    <lineage>
        <taxon>Bacteria</taxon>
        <taxon>Pseudomonadati</taxon>
        <taxon>Pseudomonadota</taxon>
        <taxon>Gammaproteobacteria</taxon>
        <taxon>Cellvibrionales</taxon>
        <taxon>Halieaceae</taxon>
        <taxon>Seongchinamella</taxon>
    </lineage>
</organism>
<dbReference type="AlphaFoldDB" id="A0A3L7DS10"/>
<dbReference type="OrthoDB" id="9765972at2"/>
<evidence type="ECO:0000256" key="1">
    <source>
        <dbReference type="SAM" id="Coils"/>
    </source>
</evidence>
<name>A0A3L7DS10_9GAMM</name>
<dbReference type="RefSeq" id="WP_117957477.1">
    <property type="nucleotide sequence ID" value="NZ_QRAN01000034.1"/>
</dbReference>
<feature type="coiled-coil region" evidence="1">
    <location>
        <begin position="33"/>
        <end position="214"/>
    </location>
</feature>
<sequence>MSQRIVINPNDPVTCPDCSHEFPLVQGISHHLIERYEEEYDQKLSEERAALEARALRAAERQLATRFEEQLGELSEKLEEAEADRDKVTGKLIREREKAVLEAKQEAQEALDELQTQLSEKDEKLEKFRKEELALRKAKQALDEEKRNLELNLQRQLEKQQQALRSELGNEFQLREAELRKKIDDAHQANEDLKRKLEQGSQQLQGEVLELELEDVLTQSFPIDSIESVSKGVRGADVIQTVNLRSGATAGKIVWETKRAENWSNKWIPKLKDDQQSIGGEIGVLVSTAYPANVDEPFTQIDGIWLVRPEFAKPLADALRAILIESFRQKIASSGKNEKMEALYDYVCSAQFAQKVRAVLDAYTAMRDDLEREKAAMQRLWKKREGQLERITVNVVGICGELQGLSTASLPHLDEIAPIEVA</sequence>
<comment type="caution">
    <text evidence="2">The sequence shown here is derived from an EMBL/GenBank/DDBJ whole genome shotgun (WGS) entry which is preliminary data.</text>
</comment>
<reference evidence="2 3" key="1">
    <citation type="submission" date="2018-07" db="EMBL/GenBank/DDBJ databases">
        <title>Halioglobus sp. genome submission.</title>
        <authorList>
            <person name="Ye M.-Q."/>
            <person name="Du Z.-J."/>
        </authorList>
    </citation>
    <scope>NUCLEOTIDE SEQUENCE [LARGE SCALE GENOMIC DNA]</scope>
    <source>
        <strain evidence="2 3">U0301</strain>
    </source>
</reference>
<gene>
    <name evidence="2" type="ORF">DWB85_18490</name>
</gene>
<dbReference type="Pfam" id="PF09903">
    <property type="entry name" value="DUF2130"/>
    <property type="match status" value="1"/>
</dbReference>
<accession>A0A3L7DS10</accession>
<evidence type="ECO:0000313" key="2">
    <source>
        <dbReference type="EMBL" id="RLQ20278.1"/>
    </source>
</evidence>
<feature type="coiled-coil region" evidence="1">
    <location>
        <begin position="353"/>
        <end position="380"/>
    </location>
</feature>
<dbReference type="InterPro" id="IPR019219">
    <property type="entry name" value="DUF2130"/>
</dbReference>